<dbReference type="OrthoDB" id="631772at2759"/>
<dbReference type="PANTHER" id="PTHR33065">
    <property type="entry name" value="OS07G0486400 PROTEIN"/>
    <property type="match status" value="1"/>
</dbReference>
<evidence type="ECO:0000259" key="1">
    <source>
        <dbReference type="Pfam" id="PF20241"/>
    </source>
</evidence>
<organism evidence="2 3">
    <name type="scientific">Eragrostis curvula</name>
    <name type="common">weeping love grass</name>
    <dbReference type="NCBI Taxonomy" id="38414"/>
    <lineage>
        <taxon>Eukaryota</taxon>
        <taxon>Viridiplantae</taxon>
        <taxon>Streptophyta</taxon>
        <taxon>Embryophyta</taxon>
        <taxon>Tracheophyta</taxon>
        <taxon>Spermatophyta</taxon>
        <taxon>Magnoliopsida</taxon>
        <taxon>Liliopsida</taxon>
        <taxon>Poales</taxon>
        <taxon>Poaceae</taxon>
        <taxon>PACMAD clade</taxon>
        <taxon>Chloridoideae</taxon>
        <taxon>Eragrostideae</taxon>
        <taxon>Eragrostidinae</taxon>
        <taxon>Eragrostis</taxon>
    </lineage>
</organism>
<accession>A0A5J9U469</accession>
<proteinExistence type="predicted"/>
<dbReference type="AlphaFoldDB" id="A0A5J9U469"/>
<gene>
    <name evidence="2" type="ORF">EJB05_34465</name>
</gene>
<dbReference type="Gramene" id="TVU18374">
    <property type="protein sequence ID" value="TVU18374"/>
    <property type="gene ID" value="EJB05_34465"/>
</dbReference>
<dbReference type="InterPro" id="IPR046533">
    <property type="entry name" value="DUF6598"/>
</dbReference>
<feature type="domain" description="DUF6598" evidence="1">
    <location>
        <begin position="181"/>
        <end position="410"/>
    </location>
</feature>
<sequence>MLEAETKAKAPTWVEAHEMEARAMQERVSLILKKIGDLSVATKDENLLGMSEAEREAKKAAAKEERVALLAEFHRLAPEVDKVPDYSGMSEAERAAEAERMKQQAMEKARSLKLEGNPYFWLQERVAAVVDFDPKQGGRYYNRFHYADYPEFDLDDESPLGPMRFTDTVYETNRFKVCEAVNILSVKIACSDVGFPIQVYGTVIARDSIDHVANKHMEFPSSILVSIRMRMEDEPLILTGPKRGLVLFDDNYVETNLKIMDHEGQDRELSKGILMIRGLTGPLNKCEVERRSVATRLSTVDVMYAVVERAVEATITVRVLPAEFDGIITAHTTSIQERLVLYDSKVAGDVTGDGVIQLMRSVVSVNVKDMLIIEAKTHRGETVRNEFTPRGNKERKVVSTLGAIKMRMKVAWSIMDP</sequence>
<name>A0A5J9U469_9POAL</name>
<evidence type="ECO:0000313" key="3">
    <source>
        <dbReference type="Proteomes" id="UP000324897"/>
    </source>
</evidence>
<dbReference type="Proteomes" id="UP000324897">
    <property type="component" value="Chromosome 7"/>
</dbReference>
<comment type="caution">
    <text evidence="2">The sequence shown here is derived from an EMBL/GenBank/DDBJ whole genome shotgun (WGS) entry which is preliminary data.</text>
</comment>
<dbReference type="EMBL" id="RWGY01000029">
    <property type="protein sequence ID" value="TVU18374.1"/>
    <property type="molecule type" value="Genomic_DNA"/>
</dbReference>
<protein>
    <recommendedName>
        <fullName evidence="1">DUF6598 domain-containing protein</fullName>
    </recommendedName>
</protein>
<evidence type="ECO:0000313" key="2">
    <source>
        <dbReference type="EMBL" id="TVU18374.1"/>
    </source>
</evidence>
<dbReference type="Pfam" id="PF20241">
    <property type="entry name" value="DUF6598"/>
    <property type="match status" value="1"/>
</dbReference>
<reference evidence="2 3" key="1">
    <citation type="journal article" date="2019" name="Sci. Rep.">
        <title>A high-quality genome of Eragrostis curvula grass provides insights into Poaceae evolution and supports new strategies to enhance forage quality.</title>
        <authorList>
            <person name="Carballo J."/>
            <person name="Santos B.A.C.M."/>
            <person name="Zappacosta D."/>
            <person name="Garbus I."/>
            <person name="Selva J.P."/>
            <person name="Gallo C.A."/>
            <person name="Diaz A."/>
            <person name="Albertini E."/>
            <person name="Caccamo M."/>
            <person name="Echenique V."/>
        </authorList>
    </citation>
    <scope>NUCLEOTIDE SEQUENCE [LARGE SCALE GENOMIC DNA]</scope>
    <source>
        <strain evidence="3">cv. Victoria</strain>
        <tissue evidence="2">Leaf</tissue>
    </source>
</reference>
<dbReference type="PANTHER" id="PTHR33065:SF93">
    <property type="entry name" value="DUF6598 DOMAIN-CONTAINING PROTEIN"/>
    <property type="match status" value="1"/>
</dbReference>
<keyword evidence="3" id="KW-1185">Reference proteome</keyword>